<dbReference type="Proteomes" id="UP000289738">
    <property type="component" value="Chromosome A01"/>
</dbReference>
<dbReference type="InterPro" id="IPR037231">
    <property type="entry name" value="NAP-like_sf"/>
</dbReference>
<evidence type="ECO:0000313" key="3">
    <source>
        <dbReference type="EMBL" id="RYR78171.1"/>
    </source>
</evidence>
<dbReference type="Pfam" id="PF00956">
    <property type="entry name" value="NAP"/>
    <property type="match status" value="1"/>
</dbReference>
<keyword evidence="2" id="KW-0143">Chaperone</keyword>
<comment type="similarity">
    <text evidence="1">Belongs to the nucleosome assembly protein (NAP) family.</text>
</comment>
<sequence length="102" mass="11032">MQCFEIVNGVTEVEGIAEEKTAGAEEDEEKGVPVFWLNAMKNNEVLAEEVQVCERNHQPIDEVMVAVTLVELSVNGSIMGTVEIKLPEEGVGGLGSIMGEEQ</sequence>
<dbReference type="STRING" id="3818.A0A445ES14"/>
<comment type="caution">
    <text evidence="3">The sequence shown here is derived from an EMBL/GenBank/DDBJ whole genome shotgun (WGS) entry which is preliminary data.</text>
</comment>
<dbReference type="PANTHER" id="PTHR45176">
    <property type="entry name" value="TRANSDUCIN FAMILY PROTEIN / WD-40 REPEAT FAMILY PROTEIN-RELATED"/>
    <property type="match status" value="1"/>
</dbReference>
<dbReference type="SUPFAM" id="SSF143113">
    <property type="entry name" value="NAP-like"/>
    <property type="match status" value="1"/>
</dbReference>
<dbReference type="GO" id="GO:0006334">
    <property type="term" value="P:nucleosome assembly"/>
    <property type="evidence" value="ECO:0007669"/>
    <property type="project" value="InterPro"/>
</dbReference>
<organism evidence="3 4">
    <name type="scientific">Arachis hypogaea</name>
    <name type="common">Peanut</name>
    <dbReference type="NCBI Taxonomy" id="3818"/>
    <lineage>
        <taxon>Eukaryota</taxon>
        <taxon>Viridiplantae</taxon>
        <taxon>Streptophyta</taxon>
        <taxon>Embryophyta</taxon>
        <taxon>Tracheophyta</taxon>
        <taxon>Spermatophyta</taxon>
        <taxon>Magnoliopsida</taxon>
        <taxon>eudicotyledons</taxon>
        <taxon>Gunneridae</taxon>
        <taxon>Pentapetalae</taxon>
        <taxon>rosids</taxon>
        <taxon>fabids</taxon>
        <taxon>Fabales</taxon>
        <taxon>Fabaceae</taxon>
        <taxon>Papilionoideae</taxon>
        <taxon>50 kb inversion clade</taxon>
        <taxon>dalbergioids sensu lato</taxon>
        <taxon>Dalbergieae</taxon>
        <taxon>Pterocarpus clade</taxon>
        <taxon>Arachis</taxon>
    </lineage>
</organism>
<dbReference type="GO" id="GO:0042393">
    <property type="term" value="F:histone binding"/>
    <property type="evidence" value="ECO:0007669"/>
    <property type="project" value="UniProtKB-ARBA"/>
</dbReference>
<reference evidence="3 4" key="1">
    <citation type="submission" date="2019-01" db="EMBL/GenBank/DDBJ databases">
        <title>Sequencing of cultivated peanut Arachis hypogaea provides insights into genome evolution and oil improvement.</title>
        <authorList>
            <person name="Chen X."/>
        </authorList>
    </citation>
    <scope>NUCLEOTIDE SEQUENCE [LARGE SCALE GENOMIC DNA]</scope>
    <source>
        <strain evidence="4">cv. Fuhuasheng</strain>
        <tissue evidence="3">Leaves</tissue>
    </source>
</reference>
<dbReference type="AlphaFoldDB" id="A0A445ES14"/>
<proteinExistence type="inferred from homology"/>
<gene>
    <name evidence="3" type="ORF">Ahy_A01g002911</name>
</gene>
<keyword evidence="4" id="KW-1185">Reference proteome</keyword>
<dbReference type="PANTHER" id="PTHR45176:SF1">
    <property type="entry name" value="TRANSDUCIN FAMILY PROTEIN _ WD-40 REPEAT FAMILY PROTEIN-RELATED"/>
    <property type="match status" value="1"/>
</dbReference>
<evidence type="ECO:0000313" key="4">
    <source>
        <dbReference type="Proteomes" id="UP000289738"/>
    </source>
</evidence>
<evidence type="ECO:0000256" key="1">
    <source>
        <dbReference type="ARBA" id="ARBA00009947"/>
    </source>
</evidence>
<dbReference type="GO" id="GO:0005634">
    <property type="term" value="C:nucleus"/>
    <property type="evidence" value="ECO:0007669"/>
    <property type="project" value="InterPro"/>
</dbReference>
<dbReference type="EMBL" id="SDMP01000001">
    <property type="protein sequence ID" value="RYR78171.1"/>
    <property type="molecule type" value="Genomic_DNA"/>
</dbReference>
<accession>A0A445ES14</accession>
<evidence type="ECO:0000256" key="2">
    <source>
        <dbReference type="ARBA" id="ARBA00023186"/>
    </source>
</evidence>
<name>A0A445ES14_ARAHY</name>
<dbReference type="GO" id="GO:0000724">
    <property type="term" value="P:double-strand break repair via homologous recombination"/>
    <property type="evidence" value="ECO:0007669"/>
    <property type="project" value="UniProtKB-ARBA"/>
</dbReference>
<protein>
    <submittedName>
        <fullName evidence="3">Uncharacterized protein</fullName>
    </submittedName>
</protein>
<dbReference type="InterPro" id="IPR002164">
    <property type="entry name" value="NAP_family"/>
</dbReference>